<dbReference type="InterPro" id="IPR008927">
    <property type="entry name" value="6-PGluconate_DH-like_C_sf"/>
</dbReference>
<dbReference type="InterPro" id="IPR036291">
    <property type="entry name" value="NAD(P)-bd_dom_sf"/>
</dbReference>
<evidence type="ECO:0000259" key="4">
    <source>
        <dbReference type="Pfam" id="PF02737"/>
    </source>
</evidence>
<dbReference type="Gene3D" id="3.40.50.720">
    <property type="entry name" value="NAD(P)-binding Rossmann-like Domain"/>
    <property type="match status" value="1"/>
</dbReference>
<name>A0A1L9PRL9_ASPVE</name>
<organism evidence="5 6">
    <name type="scientific">Aspergillus versicolor CBS 583.65</name>
    <dbReference type="NCBI Taxonomy" id="1036611"/>
    <lineage>
        <taxon>Eukaryota</taxon>
        <taxon>Fungi</taxon>
        <taxon>Dikarya</taxon>
        <taxon>Ascomycota</taxon>
        <taxon>Pezizomycotina</taxon>
        <taxon>Eurotiomycetes</taxon>
        <taxon>Eurotiomycetidae</taxon>
        <taxon>Eurotiales</taxon>
        <taxon>Aspergillaceae</taxon>
        <taxon>Aspergillus</taxon>
        <taxon>Aspergillus subgen. Nidulantes</taxon>
    </lineage>
</organism>
<dbReference type="SUPFAM" id="SSF51735">
    <property type="entry name" value="NAD(P)-binding Rossmann-fold domains"/>
    <property type="match status" value="1"/>
</dbReference>
<comment type="similarity">
    <text evidence="1">Belongs to the 3-hydroxyacyl-CoA dehydrogenase family.</text>
</comment>
<sequence length="318" mass="34920">MQDHIKTVAVIGCGVIGASWASLFLSRGLNVIIFDPAEGSQEAFKKYLQGAWPALKACRPTEDAWARNYKFVDDLASSLPEADFVQENGPERPEFKQQLMQTLDEHTRPRVVIASSSSGLPASGFIERCQKDPSRILVGHPFNPPHLIPLVEVVPHPGTDATTISTAGDLYRFLGKKPILLRHEIPGFVANRLQAAVNNEAYSLISRGIVSAEDLDTAVTSGPGLRWALTGPFVTNALGGGGGPDGFAQRIERLGPAIRGWEEDMSKHRFDWSEESVEALNEEALKWLNSVDWDGINRNRDQMLLQLLQAKSQSSLLN</sequence>
<dbReference type="EMBL" id="KV878131">
    <property type="protein sequence ID" value="OJJ04198.1"/>
    <property type="molecule type" value="Genomic_DNA"/>
</dbReference>
<dbReference type="Gene3D" id="1.10.1040.10">
    <property type="entry name" value="N-(1-d-carboxylethyl)-l-norvaline Dehydrogenase, domain 2"/>
    <property type="match status" value="1"/>
</dbReference>
<dbReference type="Pfam" id="PF02737">
    <property type="entry name" value="3HCDH_N"/>
    <property type="match status" value="1"/>
</dbReference>
<dbReference type="SUPFAM" id="SSF48179">
    <property type="entry name" value="6-phosphogluconate dehydrogenase C-terminal domain-like"/>
    <property type="match status" value="1"/>
</dbReference>
<dbReference type="VEuPathDB" id="FungiDB:ASPVEDRAFT_152586"/>
<dbReference type="GO" id="GO:0006631">
    <property type="term" value="P:fatty acid metabolic process"/>
    <property type="evidence" value="ECO:0007669"/>
    <property type="project" value="InterPro"/>
</dbReference>
<evidence type="ECO:0000256" key="2">
    <source>
        <dbReference type="ARBA" id="ARBA00023002"/>
    </source>
</evidence>
<proteinExistence type="inferred from homology"/>
<accession>A0A1L9PRL9</accession>
<reference evidence="6" key="1">
    <citation type="journal article" date="2017" name="Genome Biol.">
        <title>Comparative genomics reveals high biological diversity and specific adaptations in the industrially and medically important fungal genus Aspergillus.</title>
        <authorList>
            <person name="de Vries R.P."/>
            <person name="Riley R."/>
            <person name="Wiebenga A."/>
            <person name="Aguilar-Osorio G."/>
            <person name="Amillis S."/>
            <person name="Uchima C.A."/>
            <person name="Anderluh G."/>
            <person name="Asadollahi M."/>
            <person name="Askin M."/>
            <person name="Barry K."/>
            <person name="Battaglia E."/>
            <person name="Bayram O."/>
            <person name="Benocci T."/>
            <person name="Braus-Stromeyer S.A."/>
            <person name="Caldana C."/>
            <person name="Canovas D."/>
            <person name="Cerqueira G.C."/>
            <person name="Chen F."/>
            <person name="Chen W."/>
            <person name="Choi C."/>
            <person name="Clum A."/>
            <person name="Dos Santos R.A."/>
            <person name="Damasio A.R."/>
            <person name="Diallinas G."/>
            <person name="Emri T."/>
            <person name="Fekete E."/>
            <person name="Flipphi M."/>
            <person name="Freyberg S."/>
            <person name="Gallo A."/>
            <person name="Gournas C."/>
            <person name="Habgood R."/>
            <person name="Hainaut M."/>
            <person name="Harispe M.L."/>
            <person name="Henrissat B."/>
            <person name="Hilden K.S."/>
            <person name="Hope R."/>
            <person name="Hossain A."/>
            <person name="Karabika E."/>
            <person name="Karaffa L."/>
            <person name="Karanyi Z."/>
            <person name="Krasevec N."/>
            <person name="Kuo A."/>
            <person name="Kusch H."/>
            <person name="LaButti K."/>
            <person name="Lagendijk E.L."/>
            <person name="Lapidus A."/>
            <person name="Levasseur A."/>
            <person name="Lindquist E."/>
            <person name="Lipzen A."/>
            <person name="Logrieco A.F."/>
            <person name="MacCabe A."/>
            <person name="Maekelae M.R."/>
            <person name="Malavazi I."/>
            <person name="Melin P."/>
            <person name="Meyer V."/>
            <person name="Mielnichuk N."/>
            <person name="Miskei M."/>
            <person name="Molnar A.P."/>
            <person name="Mule G."/>
            <person name="Ngan C.Y."/>
            <person name="Orejas M."/>
            <person name="Orosz E."/>
            <person name="Ouedraogo J.P."/>
            <person name="Overkamp K.M."/>
            <person name="Park H.-S."/>
            <person name="Perrone G."/>
            <person name="Piumi F."/>
            <person name="Punt P.J."/>
            <person name="Ram A.F."/>
            <person name="Ramon A."/>
            <person name="Rauscher S."/>
            <person name="Record E."/>
            <person name="Riano-Pachon D.M."/>
            <person name="Robert V."/>
            <person name="Roehrig J."/>
            <person name="Ruller R."/>
            <person name="Salamov A."/>
            <person name="Salih N.S."/>
            <person name="Samson R.A."/>
            <person name="Sandor E."/>
            <person name="Sanguinetti M."/>
            <person name="Schuetze T."/>
            <person name="Sepcic K."/>
            <person name="Shelest E."/>
            <person name="Sherlock G."/>
            <person name="Sophianopoulou V."/>
            <person name="Squina F.M."/>
            <person name="Sun H."/>
            <person name="Susca A."/>
            <person name="Todd R.B."/>
            <person name="Tsang A."/>
            <person name="Unkles S.E."/>
            <person name="van de Wiele N."/>
            <person name="van Rossen-Uffink D."/>
            <person name="Oliveira J.V."/>
            <person name="Vesth T.C."/>
            <person name="Visser J."/>
            <person name="Yu J.-H."/>
            <person name="Zhou M."/>
            <person name="Andersen M.R."/>
            <person name="Archer D.B."/>
            <person name="Baker S.E."/>
            <person name="Benoit I."/>
            <person name="Brakhage A.A."/>
            <person name="Braus G.H."/>
            <person name="Fischer R."/>
            <person name="Frisvad J.C."/>
            <person name="Goldman G.H."/>
            <person name="Houbraken J."/>
            <person name="Oakley B."/>
            <person name="Pocsi I."/>
            <person name="Scazzocchio C."/>
            <person name="Seiboth B."/>
            <person name="vanKuyk P.A."/>
            <person name="Wortman J."/>
            <person name="Dyer P.S."/>
            <person name="Grigoriev I.V."/>
        </authorList>
    </citation>
    <scope>NUCLEOTIDE SEQUENCE [LARGE SCALE GENOMIC DNA]</scope>
    <source>
        <strain evidence="6">CBS 583.65</strain>
    </source>
</reference>
<evidence type="ECO:0000313" key="5">
    <source>
        <dbReference type="EMBL" id="OJJ04198.1"/>
    </source>
</evidence>
<protein>
    <recommendedName>
        <fullName evidence="7">3-hydroxyacyl-CoA dehydrogenase NAD binding domain-containing protein</fullName>
    </recommendedName>
</protein>
<evidence type="ECO:0000259" key="3">
    <source>
        <dbReference type="Pfam" id="PF00725"/>
    </source>
</evidence>
<dbReference type="OrthoDB" id="2021159at2759"/>
<dbReference type="PANTHER" id="PTHR48075:SF1">
    <property type="entry name" value="LAMBDA-CRYSTALLIN HOMOLOG"/>
    <property type="match status" value="1"/>
</dbReference>
<dbReference type="STRING" id="1036611.A0A1L9PRL9"/>
<feature type="domain" description="3-hydroxyacyl-CoA dehydrogenase C-terminal" evidence="3">
    <location>
        <begin position="187"/>
        <end position="233"/>
    </location>
</feature>
<dbReference type="Pfam" id="PF00725">
    <property type="entry name" value="3HCDH"/>
    <property type="match status" value="1"/>
</dbReference>
<keyword evidence="2" id="KW-0560">Oxidoreductase</keyword>
<evidence type="ECO:0000313" key="6">
    <source>
        <dbReference type="Proteomes" id="UP000184073"/>
    </source>
</evidence>
<dbReference type="InterPro" id="IPR013328">
    <property type="entry name" value="6PGD_dom2"/>
</dbReference>
<gene>
    <name evidence="5" type="ORF">ASPVEDRAFT_152586</name>
</gene>
<dbReference type="AlphaFoldDB" id="A0A1L9PRL9"/>
<dbReference type="InterPro" id="IPR006176">
    <property type="entry name" value="3-OHacyl-CoA_DH_NAD-bd"/>
</dbReference>
<dbReference type="Proteomes" id="UP000184073">
    <property type="component" value="Unassembled WGS sequence"/>
</dbReference>
<evidence type="ECO:0008006" key="7">
    <source>
        <dbReference type="Google" id="ProtNLM"/>
    </source>
</evidence>
<dbReference type="PANTHER" id="PTHR48075">
    <property type="entry name" value="3-HYDROXYACYL-COA DEHYDROGENASE FAMILY PROTEIN"/>
    <property type="match status" value="1"/>
</dbReference>
<dbReference type="GO" id="GO:0050104">
    <property type="term" value="F:L-gulonate 3-dehydrogenase activity"/>
    <property type="evidence" value="ECO:0007669"/>
    <property type="project" value="TreeGrafter"/>
</dbReference>
<dbReference type="GO" id="GO:0070403">
    <property type="term" value="F:NAD+ binding"/>
    <property type="evidence" value="ECO:0007669"/>
    <property type="project" value="InterPro"/>
</dbReference>
<dbReference type="InterPro" id="IPR006108">
    <property type="entry name" value="3HC_DH_C"/>
</dbReference>
<dbReference type="RefSeq" id="XP_040669960.1">
    <property type="nucleotide sequence ID" value="XM_040808315.1"/>
</dbReference>
<keyword evidence="6" id="KW-1185">Reference proteome</keyword>
<evidence type="ECO:0000256" key="1">
    <source>
        <dbReference type="ARBA" id="ARBA00009463"/>
    </source>
</evidence>
<dbReference type="GeneID" id="63723826"/>
<feature type="domain" description="3-hydroxyacyl-CoA dehydrogenase NAD binding" evidence="4">
    <location>
        <begin position="7"/>
        <end position="181"/>
    </location>
</feature>